<feature type="signal peptide" evidence="2">
    <location>
        <begin position="1"/>
        <end position="18"/>
    </location>
</feature>
<dbReference type="PANTHER" id="PTHR32161">
    <property type="entry name" value="DPP6 N-TERMINAL DOMAIN-LIKE PROTEIN"/>
    <property type="match status" value="1"/>
</dbReference>
<dbReference type="OMA" id="NANIWVK"/>
<name>A0A0A2L6X6_PENIT</name>
<dbReference type="SUPFAM" id="SSF69304">
    <property type="entry name" value="Tricorn protease N-terminal domain"/>
    <property type="match status" value="1"/>
</dbReference>
<dbReference type="Pfam" id="PF07676">
    <property type="entry name" value="PD40"/>
    <property type="match status" value="6"/>
</dbReference>
<dbReference type="InterPro" id="IPR011659">
    <property type="entry name" value="WD40"/>
</dbReference>
<sequence>MHLSIATVVGLAIAPALASCPYARDAGTEVDNSANYHDHLPRDTSPSKSTTAVASPIPSPAAGKKGLLLMNRIAPGTSELYIANADGTNERPLLTDPGYEYHAEFSPDGEWISFTSERNGDGNSDIWRVRPDGSDLQPIVTSPAAEDSVVISPNGTLAAYVSTANNYNANIWVKNLETGAEWNITDTPDNRPDEDMMHGNFRPAWSPDGDWLAFSSDRNTKWDGHGNLTYLGLAGWEHTQELSIYIIRPDGSDLRRVANRTSHCLGSPKWSPGGNRLIFYEMTRNETWDAHRSETVAKANSTIVSIGINGDDRRIEVGGAGVKTFPQYVTNTTIGYHLKGGDKEGLYLTNGTYFNTTIRSPSWSPDGKYVVYEKVDWSIRPLFKELYSWDSDWEYRFTDVFPQLSSDDRVALTEKQVGNSSIATFDLEDRQVSLLYKPNDTSLLDTSLIKEGLGGAYSPSWSPDGEWVVFGVGAWFEARDWRGGWIVRSTANGSNIELLTTSSLWINGSKNLNTGFPSFSHDGKKVVYRVWGADTAQYGDETEIGLRIIDIETREITQLTSGWDNLPSFSPDGEFIVFTRKVSPANYEVCTIRPDGTDLRILTSSEANDAHAVWRQDGKIMWSSGMYGFQYECALYDDTFQPYGQIMIMDSDGSNKRALTNSIWEDSMPLFLPNDWF</sequence>
<dbReference type="OrthoDB" id="43744at2759"/>
<dbReference type="HOGENOM" id="CLU_011452_0_0_1"/>
<comment type="caution">
    <text evidence="3">The sequence shown here is derived from an EMBL/GenBank/DDBJ whole genome shotgun (WGS) entry which is preliminary data.</text>
</comment>
<dbReference type="EMBL" id="JQGA01000443">
    <property type="protein sequence ID" value="KGO75694.1"/>
    <property type="molecule type" value="Genomic_DNA"/>
</dbReference>
<dbReference type="Gene3D" id="2.120.10.30">
    <property type="entry name" value="TolB, C-terminal domain"/>
    <property type="match status" value="3"/>
</dbReference>
<feature type="region of interest" description="Disordered" evidence="1">
    <location>
        <begin position="33"/>
        <end position="58"/>
    </location>
</feature>
<accession>A0A0A2L6X6</accession>
<dbReference type="InterPro" id="IPR011042">
    <property type="entry name" value="6-blade_b-propeller_TolB-like"/>
</dbReference>
<evidence type="ECO:0000313" key="3">
    <source>
        <dbReference type="EMBL" id="KGO75694.1"/>
    </source>
</evidence>
<evidence type="ECO:0000256" key="1">
    <source>
        <dbReference type="SAM" id="MobiDB-lite"/>
    </source>
</evidence>
<organism evidence="3 4">
    <name type="scientific">Penicillium italicum</name>
    <name type="common">Blue mold</name>
    <dbReference type="NCBI Taxonomy" id="40296"/>
    <lineage>
        <taxon>Eukaryota</taxon>
        <taxon>Fungi</taxon>
        <taxon>Dikarya</taxon>
        <taxon>Ascomycota</taxon>
        <taxon>Pezizomycotina</taxon>
        <taxon>Eurotiomycetes</taxon>
        <taxon>Eurotiomycetidae</taxon>
        <taxon>Eurotiales</taxon>
        <taxon>Aspergillaceae</taxon>
        <taxon>Penicillium</taxon>
    </lineage>
</organism>
<proteinExistence type="predicted"/>
<feature type="chain" id="PRO_5001989923" evidence="2">
    <location>
        <begin position="19"/>
        <end position="677"/>
    </location>
</feature>
<gene>
    <name evidence="3" type="ORF">PITC_030460</name>
</gene>
<dbReference type="AlphaFoldDB" id="A0A0A2L6X6"/>
<dbReference type="Proteomes" id="UP000030104">
    <property type="component" value="Unassembled WGS sequence"/>
</dbReference>
<dbReference type="STRING" id="40296.A0A0A2L6X6"/>
<dbReference type="SUPFAM" id="SSF82171">
    <property type="entry name" value="DPP6 N-terminal domain-like"/>
    <property type="match status" value="1"/>
</dbReference>
<keyword evidence="2" id="KW-0732">Signal</keyword>
<keyword evidence="4" id="KW-1185">Reference proteome</keyword>
<dbReference type="PhylomeDB" id="A0A0A2L6X6"/>
<reference evidence="3 4" key="1">
    <citation type="journal article" date="2015" name="Mol. Plant Microbe Interact.">
        <title>Genome, transcriptome, and functional analyses of Penicillium expansum provide new insights into secondary metabolism and pathogenicity.</title>
        <authorList>
            <person name="Ballester A.R."/>
            <person name="Marcet-Houben M."/>
            <person name="Levin E."/>
            <person name="Sela N."/>
            <person name="Selma-Lazaro C."/>
            <person name="Carmona L."/>
            <person name="Wisniewski M."/>
            <person name="Droby S."/>
            <person name="Gonzalez-Candelas L."/>
            <person name="Gabaldon T."/>
        </authorList>
    </citation>
    <scope>NUCLEOTIDE SEQUENCE [LARGE SCALE GENOMIC DNA]</scope>
    <source>
        <strain evidence="3 4">PHI-1</strain>
    </source>
</reference>
<feature type="compositionally biased region" description="Polar residues" evidence="1">
    <location>
        <begin position="44"/>
        <end position="53"/>
    </location>
</feature>
<dbReference type="PANTHER" id="PTHR32161:SF8">
    <property type="entry name" value="DPP6 N-TERMINAL DOMAIN-LIKE PROTEIN"/>
    <property type="match status" value="1"/>
</dbReference>
<evidence type="ECO:0000256" key="2">
    <source>
        <dbReference type="SAM" id="SignalP"/>
    </source>
</evidence>
<protein>
    <submittedName>
        <fullName evidence="3">WD40-like Beta Propeller</fullName>
    </submittedName>
</protein>
<evidence type="ECO:0000313" key="4">
    <source>
        <dbReference type="Proteomes" id="UP000030104"/>
    </source>
</evidence>